<dbReference type="Gene3D" id="3.20.20.80">
    <property type="entry name" value="Glycosidases"/>
    <property type="match status" value="2"/>
</dbReference>
<dbReference type="Proteomes" id="UP000234474">
    <property type="component" value="Unassembled WGS sequence"/>
</dbReference>
<evidence type="ECO:0000313" key="3">
    <source>
        <dbReference type="EMBL" id="PKX90534.1"/>
    </source>
</evidence>
<evidence type="ECO:0000256" key="1">
    <source>
        <dbReference type="ARBA" id="ARBA00022669"/>
    </source>
</evidence>
<dbReference type="GO" id="GO:0008061">
    <property type="term" value="F:chitin binding"/>
    <property type="evidence" value="ECO:0007669"/>
    <property type="project" value="UniProtKB-KW"/>
</dbReference>
<dbReference type="EMBL" id="MSZS01000007">
    <property type="protein sequence ID" value="PKX90534.1"/>
    <property type="molecule type" value="Genomic_DNA"/>
</dbReference>
<gene>
    <name evidence="3" type="ORF">P174DRAFT_453491</name>
</gene>
<keyword evidence="1" id="KW-0147">Chitin-binding</keyword>
<reference evidence="4" key="1">
    <citation type="journal article" date="2018" name="Proc. Natl. Acad. Sci. U.S.A.">
        <title>Linking secondary metabolites to gene clusters through genome sequencing of six diverse Aspergillus species.</title>
        <authorList>
            <person name="Kaerboelling I."/>
            <person name="Vesth T.C."/>
            <person name="Frisvad J.C."/>
            <person name="Nybo J.L."/>
            <person name="Theobald S."/>
            <person name="Kuo A."/>
            <person name="Bowyer P."/>
            <person name="Matsuda Y."/>
            <person name="Mondo S."/>
            <person name="Lyhne E.K."/>
            <person name="Kogle M.E."/>
            <person name="Clum A."/>
            <person name="Lipzen A."/>
            <person name="Salamov A."/>
            <person name="Ngan C.Y."/>
            <person name="Daum C."/>
            <person name="Chiniquy J."/>
            <person name="Barry K."/>
            <person name="LaButti K."/>
            <person name="Haridas S."/>
            <person name="Simmons B.A."/>
            <person name="Magnuson J.K."/>
            <person name="Mortensen U.H."/>
            <person name="Larsen T.O."/>
            <person name="Grigoriev I.V."/>
            <person name="Baker S.E."/>
            <person name="Andersen M.R."/>
        </authorList>
    </citation>
    <scope>NUCLEOTIDE SEQUENCE [LARGE SCALE GENOMIC DNA]</scope>
    <source>
        <strain evidence="4">IBT 16806</strain>
    </source>
</reference>
<accession>A0A2I1BYV5</accession>
<dbReference type="PANTHER" id="PTHR47700">
    <property type="entry name" value="V CHITINASE, PUTATIVE (AFU_ORTHOLOGUE AFUA_6G13720)-RELATED"/>
    <property type="match status" value="1"/>
</dbReference>
<dbReference type="InterPro" id="IPR001579">
    <property type="entry name" value="Glyco_hydro_18_chit_AS"/>
</dbReference>
<organism evidence="3 4">
    <name type="scientific">Aspergillus novofumigatus (strain IBT 16806)</name>
    <dbReference type="NCBI Taxonomy" id="1392255"/>
    <lineage>
        <taxon>Eukaryota</taxon>
        <taxon>Fungi</taxon>
        <taxon>Dikarya</taxon>
        <taxon>Ascomycota</taxon>
        <taxon>Pezizomycotina</taxon>
        <taxon>Eurotiomycetes</taxon>
        <taxon>Eurotiomycetidae</taxon>
        <taxon>Eurotiales</taxon>
        <taxon>Aspergillaceae</taxon>
        <taxon>Aspergillus</taxon>
        <taxon>Aspergillus subgen. Fumigati</taxon>
    </lineage>
</organism>
<dbReference type="AlphaFoldDB" id="A0A2I1BYV5"/>
<name>A0A2I1BYV5_ASPN1</name>
<dbReference type="STRING" id="1392255.A0A2I1BYV5"/>
<dbReference type="InterPro" id="IPR053214">
    <property type="entry name" value="LysM12-like"/>
</dbReference>
<dbReference type="VEuPathDB" id="FungiDB:P174DRAFT_453491"/>
<dbReference type="PANTHER" id="PTHR47700:SF2">
    <property type="entry name" value="CHITINASE"/>
    <property type="match status" value="1"/>
</dbReference>
<evidence type="ECO:0000313" key="4">
    <source>
        <dbReference type="Proteomes" id="UP000234474"/>
    </source>
</evidence>
<dbReference type="GeneID" id="36536488"/>
<keyword evidence="2" id="KW-0843">Virulence</keyword>
<dbReference type="SUPFAM" id="SSF51445">
    <property type="entry name" value="(Trans)glycosidases"/>
    <property type="match status" value="1"/>
</dbReference>
<protein>
    <submittedName>
        <fullName evidence="3">Uncharacterized protein</fullName>
    </submittedName>
</protein>
<dbReference type="RefSeq" id="XP_024679129.1">
    <property type="nucleotide sequence ID" value="XM_024829162.1"/>
</dbReference>
<comment type="caution">
    <text evidence="3">The sequence shown here is derived from an EMBL/GenBank/DDBJ whole genome shotgun (WGS) entry which is preliminary data.</text>
</comment>
<dbReference type="GO" id="GO:0004553">
    <property type="term" value="F:hydrolase activity, hydrolyzing O-glycosyl compounds"/>
    <property type="evidence" value="ECO:0007669"/>
    <property type="project" value="InterPro"/>
</dbReference>
<dbReference type="InterPro" id="IPR017853">
    <property type="entry name" value="GH"/>
</dbReference>
<dbReference type="OrthoDB" id="4508088at2759"/>
<dbReference type="PROSITE" id="PS01095">
    <property type="entry name" value="GH18_1"/>
    <property type="match status" value="1"/>
</dbReference>
<evidence type="ECO:0000256" key="2">
    <source>
        <dbReference type="ARBA" id="ARBA00023026"/>
    </source>
</evidence>
<dbReference type="SUPFAM" id="SSF54556">
    <property type="entry name" value="Chitinase insertion domain"/>
    <property type="match status" value="1"/>
</dbReference>
<dbReference type="InterPro" id="IPR029070">
    <property type="entry name" value="Chitinase_insertion_sf"/>
</dbReference>
<proteinExistence type="predicted"/>
<sequence>MRAGRANTDGSFTRIHWAFAEIDTSDRSVKIRDYYKQWDKFKNVLNSKKIISPKFSKNIAKFLSDESLDGVDFDREYPEAMDIDGTPPDLPSDGPHYLKFLDYDPTNAAGWEIAVDCSTGLVLDNGMLEILGRLKAARQETACGAMATYTLAMITKAGVPTNKIIVGESSYGRTFKMSQAGCTGPMCTFEGDRLKINDIIDLHLNVKTWHDGASNSDMVVYDDTEWVAYMSDTTKDPRRSHWKGLNFICKKFINDDYSSDVLDPAPEPEKLPFAGFAGHPRHSLSRYDIMMADGYDGKFNTYAGAVVQGSTKVVDEFMLDKGNKSFGCIVTETITCCNYCLDMWREKEYTDGEPPECRYRNISQACPPNCSQRAEMPPAKGLRYTQSVYCTLHDDKAEQFWADLYSETGATQDDITWENVHHFGCAPTDKHCRDQNWDYNFPVPRVISGRM</sequence>
<dbReference type="Gene3D" id="3.10.50.10">
    <property type="match status" value="1"/>
</dbReference>
<dbReference type="GO" id="GO:0005975">
    <property type="term" value="P:carbohydrate metabolic process"/>
    <property type="evidence" value="ECO:0007669"/>
    <property type="project" value="InterPro"/>
</dbReference>
<keyword evidence="4" id="KW-1185">Reference proteome</keyword>